<evidence type="ECO:0000313" key="3">
    <source>
        <dbReference type="Proteomes" id="UP000838756"/>
    </source>
</evidence>
<dbReference type="EMBL" id="CAKXAJ010025217">
    <property type="protein sequence ID" value="CAH2236677.1"/>
    <property type="molecule type" value="Genomic_DNA"/>
</dbReference>
<accession>A0A8S4RJA4</accession>
<reference evidence="2" key="1">
    <citation type="submission" date="2022-03" db="EMBL/GenBank/DDBJ databases">
        <authorList>
            <person name="Lindestad O."/>
        </authorList>
    </citation>
    <scope>NUCLEOTIDE SEQUENCE</scope>
</reference>
<dbReference type="OrthoDB" id="425681at2759"/>
<feature type="compositionally biased region" description="Polar residues" evidence="1">
    <location>
        <begin position="70"/>
        <end position="86"/>
    </location>
</feature>
<feature type="region of interest" description="Disordered" evidence="1">
    <location>
        <begin position="70"/>
        <end position="95"/>
    </location>
</feature>
<evidence type="ECO:0000256" key="1">
    <source>
        <dbReference type="SAM" id="MobiDB-lite"/>
    </source>
</evidence>
<dbReference type="Proteomes" id="UP000838756">
    <property type="component" value="Unassembled WGS sequence"/>
</dbReference>
<organism evidence="2 3">
    <name type="scientific">Pararge aegeria aegeria</name>
    <dbReference type="NCBI Taxonomy" id="348720"/>
    <lineage>
        <taxon>Eukaryota</taxon>
        <taxon>Metazoa</taxon>
        <taxon>Ecdysozoa</taxon>
        <taxon>Arthropoda</taxon>
        <taxon>Hexapoda</taxon>
        <taxon>Insecta</taxon>
        <taxon>Pterygota</taxon>
        <taxon>Neoptera</taxon>
        <taxon>Endopterygota</taxon>
        <taxon>Lepidoptera</taxon>
        <taxon>Glossata</taxon>
        <taxon>Ditrysia</taxon>
        <taxon>Papilionoidea</taxon>
        <taxon>Nymphalidae</taxon>
        <taxon>Satyrinae</taxon>
        <taxon>Satyrini</taxon>
        <taxon>Parargina</taxon>
        <taxon>Pararge</taxon>
    </lineage>
</organism>
<comment type="caution">
    <text evidence="2">The sequence shown here is derived from an EMBL/GenBank/DDBJ whole genome shotgun (WGS) entry which is preliminary data.</text>
</comment>
<sequence>MRAFRSMLAISWPDKVFMWKFCDASTKTSNFCTPIVTYLGHVIRHERYELLHLIMIGKLSEEELALDTMTKSTVTSERRLQSQVGQPAQEEDEQQSLRVASLVQYVTSMLRSSVTQIHKFSLNINRSTRA</sequence>
<protein>
    <submittedName>
        <fullName evidence="2">Jg20896 protein</fullName>
    </submittedName>
</protein>
<dbReference type="AlphaFoldDB" id="A0A8S4RJA4"/>
<keyword evidence="3" id="KW-1185">Reference proteome</keyword>
<evidence type="ECO:0000313" key="2">
    <source>
        <dbReference type="EMBL" id="CAH2236677.1"/>
    </source>
</evidence>
<gene>
    <name evidence="2" type="primary">jg20896</name>
    <name evidence="2" type="ORF">PAEG_LOCUS14030</name>
</gene>
<name>A0A8S4RJA4_9NEOP</name>
<proteinExistence type="predicted"/>